<dbReference type="RefSeq" id="WP_021981371.1">
    <property type="nucleotide sequence ID" value="NZ_AP025941.1"/>
</dbReference>
<gene>
    <name evidence="7" type="primary">rnpA</name>
    <name evidence="9" type="ORF">PCLFYP37_02112</name>
</gene>
<keyword evidence="5 7" id="KW-0378">Hydrolase</keyword>
<dbReference type="AlphaFoldDB" id="A0A6N3CSF1"/>
<comment type="subunit">
    <text evidence="7">Consists of a catalytic RNA component (M1 or rnpB) and a protein subunit.</text>
</comment>
<dbReference type="GO" id="GO:0004526">
    <property type="term" value="F:ribonuclease P activity"/>
    <property type="evidence" value="ECO:0007669"/>
    <property type="project" value="UniProtKB-UniRule"/>
</dbReference>
<keyword evidence="6 7" id="KW-0694">RNA-binding</keyword>
<evidence type="ECO:0000256" key="3">
    <source>
        <dbReference type="ARBA" id="ARBA00022722"/>
    </source>
</evidence>
<organism evidence="9">
    <name type="scientific">Paraprevotella clara</name>
    <dbReference type="NCBI Taxonomy" id="454154"/>
    <lineage>
        <taxon>Bacteria</taxon>
        <taxon>Pseudomonadati</taxon>
        <taxon>Bacteroidota</taxon>
        <taxon>Bacteroidia</taxon>
        <taxon>Bacteroidales</taxon>
        <taxon>Prevotellaceae</taxon>
        <taxon>Paraprevotella</taxon>
    </lineage>
</organism>
<accession>A0A6N3CSF1</accession>
<evidence type="ECO:0000256" key="7">
    <source>
        <dbReference type="HAMAP-Rule" id="MF_00227"/>
    </source>
</evidence>
<evidence type="ECO:0000256" key="8">
    <source>
        <dbReference type="NCBIfam" id="TIGR00188"/>
    </source>
</evidence>
<keyword evidence="3 7" id="KW-0540">Nuclease</keyword>
<evidence type="ECO:0000256" key="1">
    <source>
        <dbReference type="ARBA" id="ARBA00002663"/>
    </source>
</evidence>
<dbReference type="PROSITE" id="PS00648">
    <property type="entry name" value="RIBONUCLEASE_P"/>
    <property type="match status" value="1"/>
</dbReference>
<name>A0A6N3CSF1_9BACT</name>
<evidence type="ECO:0000256" key="5">
    <source>
        <dbReference type="ARBA" id="ARBA00022801"/>
    </source>
</evidence>
<protein>
    <recommendedName>
        <fullName evidence="7 8">Ribonuclease P protein component</fullName>
        <shortName evidence="7">RNase P protein</shortName>
        <shortName evidence="7">RNaseP protein</shortName>
        <ecNumber evidence="7 8">3.1.26.5</ecNumber>
    </recommendedName>
    <alternativeName>
        <fullName evidence="7">Protein C5</fullName>
    </alternativeName>
</protein>
<dbReference type="Pfam" id="PF00825">
    <property type="entry name" value="Ribonuclease_P"/>
    <property type="match status" value="1"/>
</dbReference>
<proteinExistence type="inferred from homology"/>
<evidence type="ECO:0000256" key="2">
    <source>
        <dbReference type="ARBA" id="ARBA00022694"/>
    </source>
</evidence>
<dbReference type="InterPro" id="IPR014721">
    <property type="entry name" value="Ribsml_uS5_D2-typ_fold_subgr"/>
</dbReference>
<evidence type="ECO:0000256" key="4">
    <source>
        <dbReference type="ARBA" id="ARBA00022759"/>
    </source>
</evidence>
<sequence>MEQKPDFSFHKSERLCSKRIIDALFAGGSKSMSAFPLRVVFMPVPVEAPAPLVSILVSVSKRRFKRAVKRNRVKRQIREAYRKQKHILTSVLPTSSGQGLVVAFLWLSDRLYASAEVDDCVRRLLVRISEQLPASPDEHTDDASAL</sequence>
<evidence type="ECO:0000256" key="6">
    <source>
        <dbReference type="ARBA" id="ARBA00022884"/>
    </source>
</evidence>
<comment type="catalytic activity">
    <reaction evidence="7">
        <text>Endonucleolytic cleavage of RNA, removing 5'-extranucleotides from tRNA precursor.</text>
        <dbReference type="EC" id="3.1.26.5"/>
    </reaction>
</comment>
<dbReference type="Gene3D" id="3.30.230.10">
    <property type="match status" value="1"/>
</dbReference>
<dbReference type="SUPFAM" id="SSF54211">
    <property type="entry name" value="Ribosomal protein S5 domain 2-like"/>
    <property type="match status" value="1"/>
</dbReference>
<dbReference type="NCBIfam" id="TIGR00188">
    <property type="entry name" value="rnpA"/>
    <property type="match status" value="1"/>
</dbReference>
<comment type="function">
    <text evidence="1 7">RNaseP catalyzes the removal of the 5'-leader sequence from pre-tRNA to produce the mature 5'-terminus. It can also cleave other RNA substrates such as 4.5S RNA. The protein component plays an auxiliary but essential role in vivo by binding to the 5'-leader sequence and broadening the substrate specificity of the ribozyme.</text>
</comment>
<comment type="similarity">
    <text evidence="7">Belongs to the RnpA family.</text>
</comment>
<keyword evidence="2 7" id="KW-0819">tRNA processing</keyword>
<dbReference type="InterPro" id="IPR020539">
    <property type="entry name" value="RNase_P_CS"/>
</dbReference>
<dbReference type="EMBL" id="CACRUT010000015">
    <property type="protein sequence ID" value="VYU17669.1"/>
    <property type="molecule type" value="Genomic_DNA"/>
</dbReference>
<evidence type="ECO:0000313" key="9">
    <source>
        <dbReference type="EMBL" id="VYU17669.1"/>
    </source>
</evidence>
<dbReference type="HAMAP" id="MF_00227">
    <property type="entry name" value="RNase_P"/>
    <property type="match status" value="1"/>
</dbReference>
<dbReference type="GO" id="GO:0000049">
    <property type="term" value="F:tRNA binding"/>
    <property type="evidence" value="ECO:0007669"/>
    <property type="project" value="UniProtKB-UniRule"/>
</dbReference>
<dbReference type="InterPro" id="IPR000100">
    <property type="entry name" value="RNase_P"/>
</dbReference>
<dbReference type="GO" id="GO:0001682">
    <property type="term" value="P:tRNA 5'-leader removal"/>
    <property type="evidence" value="ECO:0007669"/>
    <property type="project" value="UniProtKB-UniRule"/>
</dbReference>
<dbReference type="EC" id="3.1.26.5" evidence="7 8"/>
<keyword evidence="4 7" id="KW-0255">Endonuclease</keyword>
<dbReference type="InterPro" id="IPR020568">
    <property type="entry name" value="Ribosomal_Su5_D2-typ_SF"/>
</dbReference>
<reference evidence="9" key="1">
    <citation type="submission" date="2019-11" db="EMBL/GenBank/DDBJ databases">
        <authorList>
            <person name="Feng L."/>
        </authorList>
    </citation>
    <scope>NUCLEOTIDE SEQUENCE</scope>
    <source>
        <strain evidence="9">PclaraLFYP37</strain>
    </source>
</reference>